<feature type="domain" description="Aminotransferase class V" evidence="5">
    <location>
        <begin position="8"/>
        <end position="371"/>
    </location>
</feature>
<sequence>MSQNSLHYFDCGTTSWPKSPELQEVLAHYYEHPIGSYGRSTDPATLHATADIEKLRDRLAVLLGGVDPTHIVFNSGATESINTILSSLQLEGRTLWISPLEHNAVMRPLTRLKTRYGFNLRIMPSAPDGRVNIERLRREARPGTALAIVNAESNVNGVIQPLEEIAQVIGGELGIPLLIDTAQYLGFSQIPQRIEFDYIVFSGHKGLLGPTGTGGFYIRNPRSIEPLIVGGNGIHSENYTDTPLEMPERFSAGTPNMLGLAALAAAVEHPVAWNTSRQDWKNLFDQIERNPDVRLLRSLDLTHQGPLFSLVHQTKRADEIANALRYDHEIIVRDGLHCAPLAHQTLGTLAQGGSVRIGFSPFHTNEDLELLARALDDVLR</sequence>
<keyword evidence="2" id="KW-0663">Pyridoxal phosphate</keyword>
<comment type="caution">
    <text evidence="6">The sequence shown here is derived from an EMBL/GenBank/DDBJ whole genome shotgun (WGS) entry which is preliminary data.</text>
</comment>
<organism evidence="6 7">
    <name type="scientific">Porphyromonas endodontalis (strain ATCC 35406 / DSM 24491 / JCM 8526 / CCUG 16442 / BCRC 14492 / NCTC 13058 / HG 370)</name>
    <name type="common">Bacteroides endodontalis</name>
    <dbReference type="NCBI Taxonomy" id="553175"/>
    <lineage>
        <taxon>Bacteria</taxon>
        <taxon>Pseudomonadati</taxon>
        <taxon>Bacteroidota</taxon>
        <taxon>Bacteroidia</taxon>
        <taxon>Bacteroidales</taxon>
        <taxon>Porphyromonadaceae</taxon>
        <taxon>Porphyromonas</taxon>
    </lineage>
</organism>
<evidence type="ECO:0000259" key="5">
    <source>
        <dbReference type="Pfam" id="PF00266"/>
    </source>
</evidence>
<comment type="similarity">
    <text evidence="3">Belongs to the class-V pyridoxal-phosphate-dependent aminotransferase family.</text>
</comment>
<dbReference type="SUPFAM" id="SSF53383">
    <property type="entry name" value="PLP-dependent transferases"/>
    <property type="match status" value="1"/>
</dbReference>
<dbReference type="Gene3D" id="3.90.1150.10">
    <property type="entry name" value="Aspartate Aminotransferase, domain 1"/>
    <property type="match status" value="1"/>
</dbReference>
<dbReference type="InterPro" id="IPR020578">
    <property type="entry name" value="Aminotrans_V_PyrdxlP_BS"/>
</dbReference>
<dbReference type="InterPro" id="IPR000192">
    <property type="entry name" value="Aminotrans_V_dom"/>
</dbReference>
<dbReference type="Gene3D" id="3.40.640.10">
    <property type="entry name" value="Type I PLP-dependent aspartate aminotransferase-like (Major domain)"/>
    <property type="match status" value="1"/>
</dbReference>
<dbReference type="PANTHER" id="PTHR43586">
    <property type="entry name" value="CYSTEINE DESULFURASE"/>
    <property type="match status" value="1"/>
</dbReference>
<evidence type="ECO:0000256" key="4">
    <source>
        <dbReference type="RuleBase" id="RU004504"/>
    </source>
</evidence>
<dbReference type="AlphaFoldDB" id="C3J9V2"/>
<dbReference type="InterPro" id="IPR015422">
    <property type="entry name" value="PyrdxlP-dep_Trfase_small"/>
</dbReference>
<comment type="cofactor">
    <cofactor evidence="1 4">
        <name>pyridoxal 5'-phosphate</name>
        <dbReference type="ChEBI" id="CHEBI:597326"/>
    </cofactor>
</comment>
<dbReference type="STRING" id="553175.POREN0001_0874"/>
<name>C3J9V2_POREA</name>
<dbReference type="Pfam" id="PF00266">
    <property type="entry name" value="Aminotran_5"/>
    <property type="match status" value="1"/>
</dbReference>
<dbReference type="eggNOG" id="COG0520">
    <property type="taxonomic scope" value="Bacteria"/>
</dbReference>
<dbReference type="PANTHER" id="PTHR43586:SF4">
    <property type="entry name" value="ISOPENICILLIN N EPIMERASE"/>
    <property type="match status" value="1"/>
</dbReference>
<dbReference type="Proteomes" id="UP000004295">
    <property type="component" value="Unassembled WGS sequence"/>
</dbReference>
<accession>C3J9V2</accession>
<dbReference type="PROSITE" id="PS00595">
    <property type="entry name" value="AA_TRANSFER_CLASS_5"/>
    <property type="match status" value="1"/>
</dbReference>
<evidence type="ECO:0000313" key="7">
    <source>
        <dbReference type="Proteomes" id="UP000004295"/>
    </source>
</evidence>
<dbReference type="GeneID" id="93364722"/>
<evidence type="ECO:0000256" key="3">
    <source>
        <dbReference type="RuleBase" id="RU004075"/>
    </source>
</evidence>
<dbReference type="RefSeq" id="WP_004333348.1">
    <property type="nucleotide sequence ID" value="NZ_ACNN01000016.1"/>
</dbReference>
<dbReference type="InterPro" id="IPR015421">
    <property type="entry name" value="PyrdxlP-dep_Trfase_major"/>
</dbReference>
<reference evidence="6 7" key="1">
    <citation type="submission" date="2009-04" db="EMBL/GenBank/DDBJ databases">
        <authorList>
            <person name="Sebastian Y."/>
            <person name="Madupu R."/>
            <person name="Durkin A.S."/>
            <person name="Torralba M."/>
            <person name="Methe B."/>
            <person name="Sutton G.G."/>
            <person name="Strausberg R.L."/>
            <person name="Nelson K.E."/>
        </authorList>
    </citation>
    <scope>NUCLEOTIDE SEQUENCE [LARGE SCALE GENOMIC DNA]</scope>
    <source>
        <strain evidence="7">ATCC 35406 / BCRC 14492 / JCM 8526 / NCTC 13058 / HG 370</strain>
    </source>
</reference>
<evidence type="ECO:0000256" key="1">
    <source>
        <dbReference type="ARBA" id="ARBA00001933"/>
    </source>
</evidence>
<dbReference type="InterPro" id="IPR015424">
    <property type="entry name" value="PyrdxlP-dep_Trfase"/>
</dbReference>
<proteinExistence type="inferred from homology"/>
<evidence type="ECO:0000256" key="2">
    <source>
        <dbReference type="ARBA" id="ARBA00022898"/>
    </source>
</evidence>
<gene>
    <name evidence="6" type="ORF">POREN0001_0874</name>
</gene>
<dbReference type="EMBL" id="ACNN01000016">
    <property type="protein sequence ID" value="EEN83042.1"/>
    <property type="molecule type" value="Genomic_DNA"/>
</dbReference>
<protein>
    <submittedName>
        <fullName evidence="6">Putative cysteine desulfurase family protein</fullName>
    </submittedName>
</protein>
<keyword evidence="7" id="KW-1185">Reference proteome</keyword>
<evidence type="ECO:0000313" key="6">
    <source>
        <dbReference type="EMBL" id="EEN83042.1"/>
    </source>
</evidence>